<dbReference type="Proteomes" id="UP000054538">
    <property type="component" value="Unassembled WGS sequence"/>
</dbReference>
<name>A0A0D0C3X7_9AGAM</name>
<proteinExistence type="predicted"/>
<sequence>RDPCELVCSVLENPNFANNMDIQPYCEFETATDQHQFINFMSTDWAWNQAVNIIAKDPSIHGPMFMPFILGSDKTTVSVATGPNDFYPLYLSVSNIHSNIWHAQNHEGTCFNCSIHLFKHQLFHTSLSGILSSLKPGMTKPKVIQFDDGHFHHVVYGLGPYIADYKGQTLIACIVCLSLRHNLNANSLRHCWEHLEALAKEF</sequence>
<dbReference type="AlphaFoldDB" id="A0A0D0C3X7"/>
<reference evidence="1 2" key="1">
    <citation type="submission" date="2014-04" db="EMBL/GenBank/DDBJ databases">
        <authorList>
            <consortium name="DOE Joint Genome Institute"/>
            <person name="Kuo A."/>
            <person name="Kohler A."/>
            <person name="Jargeat P."/>
            <person name="Nagy L.G."/>
            <person name="Floudas D."/>
            <person name="Copeland A."/>
            <person name="Barry K.W."/>
            <person name="Cichocki N."/>
            <person name="Veneault-Fourrey C."/>
            <person name="LaButti K."/>
            <person name="Lindquist E.A."/>
            <person name="Lipzen A."/>
            <person name="Lundell T."/>
            <person name="Morin E."/>
            <person name="Murat C."/>
            <person name="Sun H."/>
            <person name="Tunlid A."/>
            <person name="Henrissat B."/>
            <person name="Grigoriev I.V."/>
            <person name="Hibbett D.S."/>
            <person name="Martin F."/>
            <person name="Nordberg H.P."/>
            <person name="Cantor M.N."/>
            <person name="Hua S.X."/>
        </authorList>
    </citation>
    <scope>NUCLEOTIDE SEQUENCE [LARGE SCALE GENOMIC DNA]</scope>
    <source>
        <strain evidence="1 2">Ve08.2h10</strain>
    </source>
</reference>
<organism evidence="1 2">
    <name type="scientific">Paxillus rubicundulus Ve08.2h10</name>
    <dbReference type="NCBI Taxonomy" id="930991"/>
    <lineage>
        <taxon>Eukaryota</taxon>
        <taxon>Fungi</taxon>
        <taxon>Dikarya</taxon>
        <taxon>Basidiomycota</taxon>
        <taxon>Agaricomycotina</taxon>
        <taxon>Agaricomycetes</taxon>
        <taxon>Agaricomycetidae</taxon>
        <taxon>Boletales</taxon>
        <taxon>Paxilineae</taxon>
        <taxon>Paxillaceae</taxon>
        <taxon>Paxillus</taxon>
    </lineage>
</organism>
<dbReference type="EMBL" id="KN826809">
    <property type="protein sequence ID" value="KIK77852.1"/>
    <property type="molecule type" value="Genomic_DNA"/>
</dbReference>
<accession>A0A0D0C3X7</accession>
<reference evidence="2" key="2">
    <citation type="submission" date="2015-01" db="EMBL/GenBank/DDBJ databases">
        <title>Evolutionary Origins and Diversification of the Mycorrhizal Mutualists.</title>
        <authorList>
            <consortium name="DOE Joint Genome Institute"/>
            <consortium name="Mycorrhizal Genomics Consortium"/>
            <person name="Kohler A."/>
            <person name="Kuo A."/>
            <person name="Nagy L.G."/>
            <person name="Floudas D."/>
            <person name="Copeland A."/>
            <person name="Barry K.W."/>
            <person name="Cichocki N."/>
            <person name="Veneault-Fourrey C."/>
            <person name="LaButti K."/>
            <person name="Lindquist E.A."/>
            <person name="Lipzen A."/>
            <person name="Lundell T."/>
            <person name="Morin E."/>
            <person name="Murat C."/>
            <person name="Riley R."/>
            <person name="Ohm R."/>
            <person name="Sun H."/>
            <person name="Tunlid A."/>
            <person name="Henrissat B."/>
            <person name="Grigoriev I.V."/>
            <person name="Hibbett D.S."/>
            <person name="Martin F."/>
        </authorList>
    </citation>
    <scope>NUCLEOTIDE SEQUENCE [LARGE SCALE GENOMIC DNA]</scope>
    <source>
        <strain evidence="2">Ve08.2h10</strain>
    </source>
</reference>
<dbReference type="STRING" id="930991.A0A0D0C3X7"/>
<gene>
    <name evidence="1" type="ORF">PAXRUDRAFT_165575</name>
</gene>
<dbReference type="HOGENOM" id="CLU_006344_13_1_1"/>
<evidence type="ECO:0000313" key="2">
    <source>
        <dbReference type="Proteomes" id="UP000054538"/>
    </source>
</evidence>
<feature type="non-terminal residue" evidence="1">
    <location>
        <position position="1"/>
    </location>
</feature>
<dbReference type="InParanoid" id="A0A0D0C3X7"/>
<evidence type="ECO:0000313" key="1">
    <source>
        <dbReference type="EMBL" id="KIK77852.1"/>
    </source>
</evidence>
<keyword evidence="2" id="KW-1185">Reference proteome</keyword>
<dbReference type="Pfam" id="PF18759">
    <property type="entry name" value="Plavaka"/>
    <property type="match status" value="1"/>
</dbReference>
<dbReference type="InterPro" id="IPR041078">
    <property type="entry name" value="Plavaka"/>
</dbReference>
<protein>
    <submittedName>
        <fullName evidence="1">Uncharacterized protein</fullName>
    </submittedName>
</protein>
<dbReference type="OrthoDB" id="3199698at2759"/>